<comment type="caution">
    <text evidence="1">The sequence shown here is derived from an EMBL/GenBank/DDBJ whole genome shotgun (WGS) entry which is preliminary data.</text>
</comment>
<reference evidence="1" key="1">
    <citation type="journal article" date="2014" name="Front. Microbiol.">
        <title>High frequency of phylogenetically diverse reductive dehalogenase-homologous genes in deep subseafloor sedimentary metagenomes.</title>
        <authorList>
            <person name="Kawai M."/>
            <person name="Futagami T."/>
            <person name="Toyoda A."/>
            <person name="Takaki Y."/>
            <person name="Nishi S."/>
            <person name="Hori S."/>
            <person name="Arai W."/>
            <person name="Tsubouchi T."/>
            <person name="Morono Y."/>
            <person name="Uchiyama I."/>
            <person name="Ito T."/>
            <person name="Fujiyama A."/>
            <person name="Inagaki F."/>
            <person name="Takami H."/>
        </authorList>
    </citation>
    <scope>NUCLEOTIDE SEQUENCE</scope>
    <source>
        <strain evidence="1">Expedition CK06-06</strain>
    </source>
</reference>
<sequence length="92" mass="10935">MKDKITGAIPKVMPTKEKYTIPKEFHDKKISEQVKMTKEEEKTLSNELSNLLNRYSRENDSNTPDFILANYMMMCLRAGEYLVNMREQWKNK</sequence>
<protein>
    <submittedName>
        <fullName evidence="1">Uncharacterized protein</fullName>
    </submittedName>
</protein>
<dbReference type="EMBL" id="BARS01010625">
    <property type="protein sequence ID" value="GAF95651.1"/>
    <property type="molecule type" value="Genomic_DNA"/>
</dbReference>
<dbReference type="AlphaFoldDB" id="X0U8J8"/>
<organism evidence="1">
    <name type="scientific">marine sediment metagenome</name>
    <dbReference type="NCBI Taxonomy" id="412755"/>
    <lineage>
        <taxon>unclassified sequences</taxon>
        <taxon>metagenomes</taxon>
        <taxon>ecological metagenomes</taxon>
    </lineage>
</organism>
<gene>
    <name evidence="1" type="ORF">S01H1_19629</name>
</gene>
<name>X0U8J8_9ZZZZ</name>
<proteinExistence type="predicted"/>
<evidence type="ECO:0000313" key="1">
    <source>
        <dbReference type="EMBL" id="GAF95651.1"/>
    </source>
</evidence>
<accession>X0U8J8</accession>